<dbReference type="EMBL" id="REGN01000063">
    <property type="protein sequence ID" value="RNA44712.1"/>
    <property type="molecule type" value="Genomic_DNA"/>
</dbReference>
<accession>A0A3M7T9H1</accession>
<keyword evidence="3" id="KW-1185">Reference proteome</keyword>
<evidence type="ECO:0000256" key="1">
    <source>
        <dbReference type="SAM" id="Phobius"/>
    </source>
</evidence>
<feature type="transmembrane region" description="Helical" evidence="1">
    <location>
        <begin position="46"/>
        <end position="66"/>
    </location>
</feature>
<keyword evidence="1" id="KW-1133">Transmembrane helix</keyword>
<keyword evidence="1" id="KW-0812">Transmembrane</keyword>
<name>A0A3M7T9H1_BRAPC</name>
<evidence type="ECO:0000313" key="3">
    <source>
        <dbReference type="Proteomes" id="UP000276133"/>
    </source>
</evidence>
<dbReference type="AlphaFoldDB" id="A0A3M7T9H1"/>
<evidence type="ECO:0000313" key="2">
    <source>
        <dbReference type="EMBL" id="RNA44712.1"/>
    </source>
</evidence>
<organism evidence="2 3">
    <name type="scientific">Brachionus plicatilis</name>
    <name type="common">Marine rotifer</name>
    <name type="synonym">Brachionus muelleri</name>
    <dbReference type="NCBI Taxonomy" id="10195"/>
    <lineage>
        <taxon>Eukaryota</taxon>
        <taxon>Metazoa</taxon>
        <taxon>Spiralia</taxon>
        <taxon>Gnathifera</taxon>
        <taxon>Rotifera</taxon>
        <taxon>Eurotatoria</taxon>
        <taxon>Monogononta</taxon>
        <taxon>Pseudotrocha</taxon>
        <taxon>Ploima</taxon>
        <taxon>Brachionidae</taxon>
        <taxon>Brachionus</taxon>
    </lineage>
</organism>
<protein>
    <submittedName>
        <fullName evidence="2">Uncharacterized protein</fullName>
    </submittedName>
</protein>
<dbReference type="Proteomes" id="UP000276133">
    <property type="component" value="Unassembled WGS sequence"/>
</dbReference>
<sequence length="86" mass="10313">MNKINFLQCRFDTWISWFYIIDKVLNKYGGWSDCYNFEKDKSVLKIYLCLIELVQLLVLVVQLVFWHQTCAFLCGPLLQSWPLLFV</sequence>
<reference evidence="2 3" key="1">
    <citation type="journal article" date="2018" name="Sci. Rep.">
        <title>Genomic signatures of local adaptation to the degree of environmental predictability in rotifers.</title>
        <authorList>
            <person name="Franch-Gras L."/>
            <person name="Hahn C."/>
            <person name="Garcia-Roger E.M."/>
            <person name="Carmona M.J."/>
            <person name="Serra M."/>
            <person name="Gomez A."/>
        </authorList>
    </citation>
    <scope>NUCLEOTIDE SEQUENCE [LARGE SCALE GENOMIC DNA]</scope>
    <source>
        <strain evidence="2">HYR1</strain>
    </source>
</reference>
<proteinExistence type="predicted"/>
<gene>
    <name evidence="2" type="ORF">BpHYR1_032243</name>
</gene>
<comment type="caution">
    <text evidence="2">The sequence shown here is derived from an EMBL/GenBank/DDBJ whole genome shotgun (WGS) entry which is preliminary data.</text>
</comment>
<keyword evidence="1" id="KW-0472">Membrane</keyword>